<dbReference type="InterPro" id="IPR038690">
    <property type="entry name" value="NusG_2_sf"/>
</dbReference>
<evidence type="ECO:0000313" key="2">
    <source>
        <dbReference type="EMBL" id="RLK51395.1"/>
    </source>
</evidence>
<dbReference type="CDD" id="cd09910">
    <property type="entry name" value="NGN-insert_like"/>
    <property type="match status" value="1"/>
</dbReference>
<feature type="transmembrane region" description="Helical" evidence="1">
    <location>
        <begin position="6"/>
        <end position="25"/>
    </location>
</feature>
<dbReference type="AlphaFoldDB" id="A0A498C6A2"/>
<dbReference type="Pfam" id="PF07009">
    <property type="entry name" value="NusG_II"/>
    <property type="match status" value="1"/>
</dbReference>
<evidence type="ECO:0000313" key="3">
    <source>
        <dbReference type="Proteomes" id="UP000275461"/>
    </source>
</evidence>
<comment type="caution">
    <text evidence="2">The sequence shown here is derived from an EMBL/GenBank/DDBJ whole genome shotgun (WGS) entry which is preliminary data.</text>
</comment>
<keyword evidence="1" id="KW-1133">Transmembrane helix</keyword>
<dbReference type="Proteomes" id="UP000275461">
    <property type="component" value="Unassembled WGS sequence"/>
</dbReference>
<gene>
    <name evidence="2" type="ORF">DFR31_1331</name>
</gene>
<proteinExistence type="predicted"/>
<accession>A0A498C6A2</accession>
<organism evidence="2 3">
    <name type="scientific">Alkalispirillum mobile</name>
    <dbReference type="NCBI Taxonomy" id="85925"/>
    <lineage>
        <taxon>Bacteria</taxon>
        <taxon>Pseudomonadati</taxon>
        <taxon>Pseudomonadota</taxon>
        <taxon>Gammaproteobacteria</taxon>
        <taxon>Chromatiales</taxon>
        <taxon>Ectothiorhodospiraceae</taxon>
        <taxon>Alkalispirillum</taxon>
    </lineage>
</organism>
<protein>
    <submittedName>
        <fullName evidence="2">Uncharacterized protein</fullName>
    </submittedName>
</protein>
<keyword evidence="3" id="KW-1185">Reference proteome</keyword>
<dbReference type="EMBL" id="RCDA01000001">
    <property type="protein sequence ID" value="RLK51395.1"/>
    <property type="molecule type" value="Genomic_DNA"/>
</dbReference>
<keyword evidence="1" id="KW-0812">Transmembrane</keyword>
<dbReference type="Gene3D" id="2.60.320.10">
    <property type="entry name" value="N-utilization substance G protein NusG, insert domain"/>
    <property type="match status" value="1"/>
</dbReference>
<dbReference type="RefSeq" id="WP_170153615.1">
    <property type="nucleotide sequence ID" value="NZ_RCDA01000001.1"/>
</dbReference>
<sequence>MTWTDRLLLITAVAGVAALYPWLWGERGGEAEAVRIWAGEEEYARYPLDQPRRVEVPGPLGTTVVEIAEGGARVIADPGPRQICVRAGRLDTPGDQALCLPNRVTVEIIGADPRYDSIHY</sequence>
<keyword evidence="1" id="KW-0472">Membrane</keyword>
<evidence type="ECO:0000256" key="1">
    <source>
        <dbReference type="SAM" id="Phobius"/>
    </source>
</evidence>
<reference evidence="2 3" key="1">
    <citation type="submission" date="2018-10" db="EMBL/GenBank/DDBJ databases">
        <title>Genomic Encyclopedia of Type Strains, Phase IV (KMG-IV): sequencing the most valuable type-strain genomes for metagenomic binning, comparative biology and taxonomic classification.</title>
        <authorList>
            <person name="Goeker M."/>
        </authorList>
    </citation>
    <scope>NUCLEOTIDE SEQUENCE [LARGE SCALE GENOMIC DNA]</scope>
    <source>
        <strain evidence="2 3">DSM 12769</strain>
    </source>
</reference>
<name>A0A498C6A2_9GAMM</name>